<dbReference type="EMBL" id="CP051774">
    <property type="protein sequence ID" value="QJE97534.1"/>
    <property type="molecule type" value="Genomic_DNA"/>
</dbReference>
<evidence type="ECO:0000313" key="2">
    <source>
        <dbReference type="Proteomes" id="UP000501812"/>
    </source>
</evidence>
<dbReference type="Proteomes" id="UP000501812">
    <property type="component" value="Chromosome"/>
</dbReference>
<dbReference type="AlphaFoldDB" id="A0A858RM09"/>
<sequence>MKPGADGEEEPLLAFVGWWATRIWGFHLEHSAHPISVYREMKASGLSAGQLRGGIRQAVRDCVSSAADLPLSKIEEIDRELRAGNLRTLTSLRAEFTRNLAGVLKRGRLRSEEDYYFAVNVIEDGAISMTAEDRRALAEWIAFWEASSSAGESSA</sequence>
<name>A0A858RM09_9BACT</name>
<accession>A0A858RM09</accession>
<reference evidence="1 2" key="1">
    <citation type="submission" date="2020-04" db="EMBL/GenBank/DDBJ databases">
        <title>Luteolibacter sp. G-1-1-1 isolated from soil.</title>
        <authorList>
            <person name="Dahal R.H."/>
        </authorList>
    </citation>
    <scope>NUCLEOTIDE SEQUENCE [LARGE SCALE GENOMIC DNA]</scope>
    <source>
        <strain evidence="1 2">G-1-1-1</strain>
    </source>
</reference>
<proteinExistence type="predicted"/>
<evidence type="ECO:0000313" key="1">
    <source>
        <dbReference type="EMBL" id="QJE97534.1"/>
    </source>
</evidence>
<dbReference type="RefSeq" id="WP_169455960.1">
    <property type="nucleotide sequence ID" value="NZ_CP051774.1"/>
</dbReference>
<protein>
    <submittedName>
        <fullName evidence="1">Uncharacterized protein</fullName>
    </submittedName>
</protein>
<dbReference type="KEGG" id="luo:HHL09_17670"/>
<organism evidence="1 2">
    <name type="scientific">Luteolibacter luteus</name>
    <dbReference type="NCBI Taxonomy" id="2728835"/>
    <lineage>
        <taxon>Bacteria</taxon>
        <taxon>Pseudomonadati</taxon>
        <taxon>Verrucomicrobiota</taxon>
        <taxon>Verrucomicrobiia</taxon>
        <taxon>Verrucomicrobiales</taxon>
        <taxon>Verrucomicrobiaceae</taxon>
        <taxon>Luteolibacter</taxon>
    </lineage>
</organism>
<gene>
    <name evidence="1" type="ORF">HHL09_17670</name>
</gene>
<keyword evidence="2" id="KW-1185">Reference proteome</keyword>